<dbReference type="Proteomes" id="UP000598633">
    <property type="component" value="Unassembled WGS sequence"/>
</dbReference>
<protein>
    <submittedName>
        <fullName evidence="2">FAD-dependent oxidoreductase</fullName>
    </submittedName>
</protein>
<comment type="caution">
    <text evidence="2">The sequence shown here is derived from an EMBL/GenBank/DDBJ whole genome shotgun (WGS) entry which is preliminary data.</text>
</comment>
<reference evidence="2 3" key="1">
    <citation type="submission" date="2020-08" db="EMBL/GenBank/DDBJ databases">
        <title>Acidobacteriota in marine sediments use diverse sulfur dissimilation pathways.</title>
        <authorList>
            <person name="Wasmund K."/>
        </authorList>
    </citation>
    <scope>NUCLEOTIDE SEQUENCE [LARGE SCALE GENOMIC DNA]</scope>
    <source>
        <strain evidence="2">MAG AM3-A</strain>
    </source>
</reference>
<dbReference type="Gene3D" id="3.50.50.60">
    <property type="entry name" value="FAD/NAD(P)-binding domain"/>
    <property type="match status" value="1"/>
</dbReference>
<gene>
    <name evidence="2" type="ORF">IFJ97_06185</name>
</gene>
<evidence type="ECO:0000313" key="2">
    <source>
        <dbReference type="EMBL" id="MBD3870933.1"/>
    </source>
</evidence>
<sequence length="432" mass="47475">MMEPVLIIGGGLTGLVAAEQLERAGTPTVVLEREATPGGACRSLSDEGYTFDYTGHLLHVARPETQAYLEELGLWRQLKVHRRRAAVVIGGHATPYPVQINTHGLDPEVRRDCLLGFVHAWADETAEEPADFRAWVLDRFGEGLADHFFFPYNSKLYRARPEELSLDWVGRYVPKPKLEEVVDGALGLHDEDVGYNATFRYPASGGISLLPNGVAGRLSCLRLEREVTGVHLGERWVELADGEQLGWRKLLSTISLPALIDRLVDPLPEEVAAARRALRWVRVLNLALGVEGPAPSTEHWLYFPDPELPFYRVGFPSNHGDLAPPGCHTVSVEASLDPGVGDVEALAAGAQSALAGAGLLEEGALRVRRVTVLDPAYVVFDHHRRQAVALLRDFLRQRGVTLAGRWAEWKYSAMEDAVLDGMRAARNLSDAG</sequence>
<dbReference type="AlphaFoldDB" id="A0A8J7CNN5"/>
<dbReference type="PANTHER" id="PTHR21197:SF0">
    <property type="entry name" value="UDP-GALACTOPYRANOSE MUTASE"/>
    <property type="match status" value="1"/>
</dbReference>
<evidence type="ECO:0000259" key="1">
    <source>
        <dbReference type="Pfam" id="PF01593"/>
    </source>
</evidence>
<dbReference type="InterPro" id="IPR002937">
    <property type="entry name" value="Amino_oxidase"/>
</dbReference>
<feature type="domain" description="Amine oxidase" evidence="1">
    <location>
        <begin position="12"/>
        <end position="428"/>
    </location>
</feature>
<dbReference type="PANTHER" id="PTHR21197">
    <property type="entry name" value="UDP-GALACTOPYRANOSE MUTASE"/>
    <property type="match status" value="1"/>
</dbReference>
<dbReference type="SUPFAM" id="SSF51905">
    <property type="entry name" value="FAD/NAD(P)-binding domain"/>
    <property type="match status" value="1"/>
</dbReference>
<dbReference type="InterPro" id="IPR036188">
    <property type="entry name" value="FAD/NAD-bd_sf"/>
</dbReference>
<evidence type="ECO:0000313" key="3">
    <source>
        <dbReference type="Proteomes" id="UP000598633"/>
    </source>
</evidence>
<organism evidence="2 3">
    <name type="scientific">Candidatus Sulfomarinibacter kjeldsenii</name>
    <dbReference type="NCBI Taxonomy" id="2885994"/>
    <lineage>
        <taxon>Bacteria</taxon>
        <taxon>Pseudomonadati</taxon>
        <taxon>Acidobacteriota</taxon>
        <taxon>Thermoanaerobaculia</taxon>
        <taxon>Thermoanaerobaculales</taxon>
        <taxon>Candidatus Sulfomarinibacteraceae</taxon>
        <taxon>Candidatus Sulfomarinibacter</taxon>
    </lineage>
</organism>
<dbReference type="GO" id="GO:0050660">
    <property type="term" value="F:flavin adenine dinucleotide binding"/>
    <property type="evidence" value="ECO:0007669"/>
    <property type="project" value="TreeGrafter"/>
</dbReference>
<dbReference type="GO" id="GO:0008767">
    <property type="term" value="F:UDP-galactopyranose mutase activity"/>
    <property type="evidence" value="ECO:0007669"/>
    <property type="project" value="TreeGrafter"/>
</dbReference>
<dbReference type="GO" id="GO:0005829">
    <property type="term" value="C:cytosol"/>
    <property type="evidence" value="ECO:0007669"/>
    <property type="project" value="TreeGrafter"/>
</dbReference>
<dbReference type="EMBL" id="JACXWA010000106">
    <property type="protein sequence ID" value="MBD3870933.1"/>
    <property type="molecule type" value="Genomic_DNA"/>
</dbReference>
<dbReference type="GO" id="GO:0016491">
    <property type="term" value="F:oxidoreductase activity"/>
    <property type="evidence" value="ECO:0007669"/>
    <property type="project" value="InterPro"/>
</dbReference>
<accession>A0A8J7CNN5</accession>
<dbReference type="Pfam" id="PF01593">
    <property type="entry name" value="Amino_oxidase"/>
    <property type="match status" value="1"/>
</dbReference>
<name>A0A8J7CNN5_9BACT</name>
<proteinExistence type="predicted"/>